<keyword evidence="3" id="KW-1185">Reference proteome</keyword>
<keyword evidence="1" id="KW-0175">Coiled coil</keyword>
<name>A0ABR2EAQ7_9ROSI</name>
<dbReference type="EMBL" id="JBBPBM010000017">
    <property type="protein sequence ID" value="KAK8556483.1"/>
    <property type="molecule type" value="Genomic_DNA"/>
</dbReference>
<dbReference type="Proteomes" id="UP001472677">
    <property type="component" value="Unassembled WGS sequence"/>
</dbReference>
<organism evidence="2 3">
    <name type="scientific">Hibiscus sabdariffa</name>
    <name type="common">roselle</name>
    <dbReference type="NCBI Taxonomy" id="183260"/>
    <lineage>
        <taxon>Eukaryota</taxon>
        <taxon>Viridiplantae</taxon>
        <taxon>Streptophyta</taxon>
        <taxon>Embryophyta</taxon>
        <taxon>Tracheophyta</taxon>
        <taxon>Spermatophyta</taxon>
        <taxon>Magnoliopsida</taxon>
        <taxon>eudicotyledons</taxon>
        <taxon>Gunneridae</taxon>
        <taxon>Pentapetalae</taxon>
        <taxon>rosids</taxon>
        <taxon>malvids</taxon>
        <taxon>Malvales</taxon>
        <taxon>Malvaceae</taxon>
        <taxon>Malvoideae</taxon>
        <taxon>Hibiscus</taxon>
    </lineage>
</organism>
<proteinExistence type="predicted"/>
<gene>
    <name evidence="2" type="ORF">V6N12_002884</name>
</gene>
<evidence type="ECO:0000256" key="1">
    <source>
        <dbReference type="SAM" id="Coils"/>
    </source>
</evidence>
<protein>
    <submittedName>
        <fullName evidence="2">Uncharacterized protein</fullName>
    </submittedName>
</protein>
<reference evidence="2 3" key="1">
    <citation type="journal article" date="2024" name="G3 (Bethesda)">
        <title>Genome assembly of Hibiscus sabdariffa L. provides insights into metabolisms of medicinal natural products.</title>
        <authorList>
            <person name="Kim T."/>
        </authorList>
    </citation>
    <scope>NUCLEOTIDE SEQUENCE [LARGE SCALE GENOMIC DNA]</scope>
    <source>
        <strain evidence="2">TK-2024</strain>
        <tissue evidence="2">Old leaves</tissue>
    </source>
</reference>
<evidence type="ECO:0000313" key="3">
    <source>
        <dbReference type="Proteomes" id="UP001472677"/>
    </source>
</evidence>
<comment type="caution">
    <text evidence="2">The sequence shown here is derived from an EMBL/GenBank/DDBJ whole genome shotgun (WGS) entry which is preliminary data.</text>
</comment>
<feature type="coiled-coil region" evidence="1">
    <location>
        <begin position="9"/>
        <end position="40"/>
    </location>
</feature>
<sequence>MARKQLKYLSISERRIKKVKRKLKAAREEVTQKITWAENRYREIVQIRREIIQPLILATQSFDAQVDDIISTFLP</sequence>
<evidence type="ECO:0000313" key="2">
    <source>
        <dbReference type="EMBL" id="KAK8556483.1"/>
    </source>
</evidence>
<accession>A0ABR2EAQ7</accession>